<dbReference type="AlphaFoldDB" id="A0A381NHP2"/>
<dbReference type="GO" id="GO:0005524">
    <property type="term" value="F:ATP binding"/>
    <property type="evidence" value="ECO:0007669"/>
    <property type="project" value="UniProtKB-KW"/>
</dbReference>
<keyword evidence="6" id="KW-0547">Nucleotide-binding</keyword>
<gene>
    <name evidence="12" type="ORF">METZ01_LOCUS6763</name>
</gene>
<evidence type="ECO:0000256" key="9">
    <source>
        <dbReference type="ARBA" id="ARBA00022993"/>
    </source>
</evidence>
<dbReference type="PANTHER" id="PTHR21342">
    <property type="entry name" value="PHOSPHOPANTETHEINE ADENYLYLTRANSFERASE"/>
    <property type="match status" value="1"/>
</dbReference>
<proteinExistence type="inferred from homology"/>
<dbReference type="Gene3D" id="3.40.50.620">
    <property type="entry name" value="HUPs"/>
    <property type="match status" value="1"/>
</dbReference>
<dbReference type="SUPFAM" id="SSF52374">
    <property type="entry name" value="Nucleotidylyl transferase"/>
    <property type="match status" value="1"/>
</dbReference>
<evidence type="ECO:0000256" key="6">
    <source>
        <dbReference type="ARBA" id="ARBA00022741"/>
    </source>
</evidence>
<dbReference type="EMBL" id="UINC01000355">
    <property type="protein sequence ID" value="SUZ53909.1"/>
    <property type="molecule type" value="Genomic_DNA"/>
</dbReference>
<dbReference type="GO" id="GO:0004595">
    <property type="term" value="F:pantetheine-phosphate adenylyltransferase activity"/>
    <property type="evidence" value="ECO:0007669"/>
    <property type="project" value="UniProtKB-EC"/>
</dbReference>
<evidence type="ECO:0000256" key="1">
    <source>
        <dbReference type="ARBA" id="ARBA00012392"/>
    </source>
</evidence>
<keyword evidence="5" id="KW-0548">Nucleotidyltransferase</keyword>
<evidence type="ECO:0000256" key="5">
    <source>
        <dbReference type="ARBA" id="ARBA00022695"/>
    </source>
</evidence>
<dbReference type="InterPro" id="IPR004821">
    <property type="entry name" value="Cyt_trans-like"/>
</dbReference>
<evidence type="ECO:0000256" key="2">
    <source>
        <dbReference type="ARBA" id="ARBA00013868"/>
    </source>
</evidence>
<evidence type="ECO:0000256" key="10">
    <source>
        <dbReference type="ARBA" id="ARBA00029346"/>
    </source>
</evidence>
<evidence type="ECO:0000259" key="11">
    <source>
        <dbReference type="Pfam" id="PF01467"/>
    </source>
</evidence>
<dbReference type="NCBIfam" id="TIGR01510">
    <property type="entry name" value="coaD_prev_kdtB"/>
    <property type="match status" value="1"/>
</dbReference>
<dbReference type="GO" id="GO:0015937">
    <property type="term" value="P:coenzyme A biosynthetic process"/>
    <property type="evidence" value="ECO:0007669"/>
    <property type="project" value="UniProtKB-KW"/>
</dbReference>
<name>A0A381NHP2_9ZZZZ</name>
<comment type="catalytic activity">
    <reaction evidence="10">
        <text>(R)-4'-phosphopantetheine + ATP + H(+) = 3'-dephospho-CoA + diphosphate</text>
        <dbReference type="Rhea" id="RHEA:19801"/>
        <dbReference type="ChEBI" id="CHEBI:15378"/>
        <dbReference type="ChEBI" id="CHEBI:30616"/>
        <dbReference type="ChEBI" id="CHEBI:33019"/>
        <dbReference type="ChEBI" id="CHEBI:57328"/>
        <dbReference type="ChEBI" id="CHEBI:61723"/>
        <dbReference type="EC" id="2.7.7.3"/>
    </reaction>
</comment>
<evidence type="ECO:0000256" key="3">
    <source>
        <dbReference type="ARBA" id="ARBA00022490"/>
    </source>
</evidence>
<dbReference type="EC" id="2.7.7.3" evidence="1"/>
<sequence length="152" mass="17557">MKNKIAIFPGTFDPFTLGHHDIVLRGLKIFDTIHIAIGNNPEKERYFDVELIKNKIKELYKDENKINIILYNELTAEISKKLNANFILRGLRNTTDFEFENSISQINKDINKNLETVFLITSPKLAPISSTIIRDVVKYGGDINKYLPYKIN</sequence>
<protein>
    <recommendedName>
        <fullName evidence="2">Phosphopantetheine adenylyltransferase</fullName>
        <ecNumber evidence="1">2.7.7.3</ecNumber>
    </recommendedName>
</protein>
<evidence type="ECO:0000256" key="8">
    <source>
        <dbReference type="ARBA" id="ARBA00022842"/>
    </source>
</evidence>
<dbReference type="PANTHER" id="PTHR21342:SF1">
    <property type="entry name" value="PHOSPHOPANTETHEINE ADENYLYLTRANSFERASE"/>
    <property type="match status" value="1"/>
</dbReference>
<evidence type="ECO:0000313" key="12">
    <source>
        <dbReference type="EMBL" id="SUZ53909.1"/>
    </source>
</evidence>
<dbReference type="HAMAP" id="MF_00151">
    <property type="entry name" value="PPAT_bact"/>
    <property type="match status" value="1"/>
</dbReference>
<keyword evidence="3" id="KW-0963">Cytoplasm</keyword>
<keyword evidence="8" id="KW-0460">Magnesium</keyword>
<dbReference type="InterPro" id="IPR014729">
    <property type="entry name" value="Rossmann-like_a/b/a_fold"/>
</dbReference>
<dbReference type="NCBIfam" id="TIGR00125">
    <property type="entry name" value="cyt_tran_rel"/>
    <property type="match status" value="1"/>
</dbReference>
<accession>A0A381NHP2</accession>
<dbReference type="Pfam" id="PF01467">
    <property type="entry name" value="CTP_transf_like"/>
    <property type="match status" value="1"/>
</dbReference>
<keyword evidence="9" id="KW-0173">Coenzyme A biosynthesis</keyword>
<dbReference type="PRINTS" id="PR01020">
    <property type="entry name" value="LPSBIOSNTHSS"/>
</dbReference>
<evidence type="ECO:0000256" key="7">
    <source>
        <dbReference type="ARBA" id="ARBA00022840"/>
    </source>
</evidence>
<organism evidence="12">
    <name type="scientific">marine metagenome</name>
    <dbReference type="NCBI Taxonomy" id="408172"/>
    <lineage>
        <taxon>unclassified sequences</taxon>
        <taxon>metagenomes</taxon>
        <taxon>ecological metagenomes</taxon>
    </lineage>
</organism>
<keyword evidence="7" id="KW-0067">ATP-binding</keyword>
<feature type="domain" description="Cytidyltransferase-like" evidence="11">
    <location>
        <begin position="7"/>
        <end position="135"/>
    </location>
</feature>
<evidence type="ECO:0000256" key="4">
    <source>
        <dbReference type="ARBA" id="ARBA00022679"/>
    </source>
</evidence>
<dbReference type="InterPro" id="IPR001980">
    <property type="entry name" value="PPAT"/>
</dbReference>
<keyword evidence="4" id="KW-0808">Transferase</keyword>
<reference evidence="12" key="1">
    <citation type="submission" date="2018-05" db="EMBL/GenBank/DDBJ databases">
        <authorList>
            <person name="Lanie J.A."/>
            <person name="Ng W.-L."/>
            <person name="Kazmierczak K.M."/>
            <person name="Andrzejewski T.M."/>
            <person name="Davidsen T.M."/>
            <person name="Wayne K.J."/>
            <person name="Tettelin H."/>
            <person name="Glass J.I."/>
            <person name="Rusch D."/>
            <person name="Podicherti R."/>
            <person name="Tsui H.-C.T."/>
            <person name="Winkler M.E."/>
        </authorList>
    </citation>
    <scope>NUCLEOTIDE SEQUENCE</scope>
</reference>